<feature type="transmembrane region" description="Helical" evidence="1">
    <location>
        <begin position="300"/>
        <end position="317"/>
    </location>
</feature>
<dbReference type="Proteomes" id="UP000676194">
    <property type="component" value="Chromosome"/>
</dbReference>
<protein>
    <submittedName>
        <fullName evidence="2">Uncharacterized protein</fullName>
    </submittedName>
</protein>
<dbReference type="AlphaFoldDB" id="A0A8E6EW93"/>
<evidence type="ECO:0000313" key="3">
    <source>
        <dbReference type="Proteomes" id="UP000676194"/>
    </source>
</evidence>
<feature type="transmembrane region" description="Helical" evidence="1">
    <location>
        <begin position="361"/>
        <end position="382"/>
    </location>
</feature>
<reference evidence="2" key="1">
    <citation type="submission" date="2021-05" db="EMBL/GenBank/DDBJ databases">
        <title>Complete genome sequence of the cellulolytic planctomycete Telmatocola sphagniphila SP2T and characterization of the first cellulase from planctomycetes.</title>
        <authorList>
            <person name="Rakitin A.L."/>
            <person name="Beletsky A.V."/>
            <person name="Naumoff D.G."/>
            <person name="Kulichevskaya I.S."/>
            <person name="Mardanov A.V."/>
            <person name="Ravin N.V."/>
            <person name="Dedysh S.N."/>
        </authorList>
    </citation>
    <scope>NUCLEOTIDE SEQUENCE</scope>
    <source>
        <strain evidence="2">SP2T</strain>
    </source>
</reference>
<feature type="transmembrane region" description="Helical" evidence="1">
    <location>
        <begin position="95"/>
        <end position="115"/>
    </location>
</feature>
<evidence type="ECO:0000313" key="2">
    <source>
        <dbReference type="EMBL" id="QVL29891.1"/>
    </source>
</evidence>
<sequence length="605" mass="69294">MLCFVALLAGNALWTLRFFDLLDDPRKLLEPTPILSGKHALHCYHGQLGAQAWLEHQVSSCFDPSYQAGYPKSPVFDSGCRPAELFYLPAQKHSYVSYKVGLFISCLLIPIFFISMARGLELSPVSWLLAGFFGMILWWSKLNTEQLITGELDLLLGGISAIIHCCWLIRYAHQPSLLGWCIITFSACVAWYIQPVFFAVFIPPIALHYLWNAFKHSPMWHLSLYLAWGLALGVNAPWLREWLHYLGLMLPIMDEPLTSAGWKNLWQDWRDFVPRDPLMLLLSIGGLIGIPFFAYRHTSASIIMILTAVCVSAASHLHRFWPMLEELHLFRLLHVVVWFAVFPVVHMLEGLSRLLSRKLDAAWAGAAWLAILIAGTVFVLEIPMNWNSLPKLKVGFSESQISLIQKLQFQKPTARVLWEDSLVNLQEDGWTSLLAPFTGQAFLGGLDPECRMEHFYARLLDGRLAGKDIRLWSDQQLDQFFNRYNVGRVVVRTEASIERFRNYPAAREENTDKLAFKIFTLNREHNFFLKGKGKLIEATWKRIELSDVQPEDGEVILSMHYQQGWVLSPQVGEVERQLDAEDPIPFIRLWLSSPVPHLVLEWRGP</sequence>
<gene>
    <name evidence="2" type="ORF">KIH39_13530</name>
</gene>
<dbReference type="EMBL" id="CP074694">
    <property type="protein sequence ID" value="QVL29891.1"/>
    <property type="molecule type" value="Genomic_DNA"/>
</dbReference>
<feature type="transmembrane region" description="Helical" evidence="1">
    <location>
        <begin position="122"/>
        <end position="140"/>
    </location>
</feature>
<feature type="transmembrane region" description="Helical" evidence="1">
    <location>
        <begin position="152"/>
        <end position="170"/>
    </location>
</feature>
<feature type="transmembrane region" description="Helical" evidence="1">
    <location>
        <begin position="177"/>
        <end position="202"/>
    </location>
</feature>
<accession>A0A8E6EW93</accession>
<name>A0A8E6EW93_9BACT</name>
<feature type="transmembrane region" description="Helical" evidence="1">
    <location>
        <begin position="222"/>
        <end position="239"/>
    </location>
</feature>
<keyword evidence="1" id="KW-0472">Membrane</keyword>
<feature type="transmembrane region" description="Helical" evidence="1">
    <location>
        <begin position="329"/>
        <end position="349"/>
    </location>
</feature>
<proteinExistence type="predicted"/>
<organism evidence="2 3">
    <name type="scientific">Telmatocola sphagniphila</name>
    <dbReference type="NCBI Taxonomy" id="1123043"/>
    <lineage>
        <taxon>Bacteria</taxon>
        <taxon>Pseudomonadati</taxon>
        <taxon>Planctomycetota</taxon>
        <taxon>Planctomycetia</taxon>
        <taxon>Gemmatales</taxon>
        <taxon>Gemmataceae</taxon>
    </lineage>
</organism>
<dbReference type="KEGG" id="tsph:KIH39_13530"/>
<dbReference type="RefSeq" id="WP_213493773.1">
    <property type="nucleotide sequence ID" value="NZ_CP074694.1"/>
</dbReference>
<keyword evidence="1" id="KW-0812">Transmembrane</keyword>
<evidence type="ECO:0000256" key="1">
    <source>
        <dbReference type="SAM" id="Phobius"/>
    </source>
</evidence>
<keyword evidence="3" id="KW-1185">Reference proteome</keyword>
<feature type="transmembrane region" description="Helical" evidence="1">
    <location>
        <begin position="278"/>
        <end position="294"/>
    </location>
</feature>
<keyword evidence="1" id="KW-1133">Transmembrane helix</keyword>